<evidence type="ECO:0008006" key="4">
    <source>
        <dbReference type="Google" id="ProtNLM"/>
    </source>
</evidence>
<feature type="region of interest" description="Disordered" evidence="1">
    <location>
        <begin position="532"/>
        <end position="567"/>
    </location>
</feature>
<name>A0ABR1SMR5_9PEZI</name>
<comment type="caution">
    <text evidence="2">The sequence shown here is derived from an EMBL/GenBank/DDBJ whole genome shotgun (WGS) entry which is preliminary data.</text>
</comment>
<feature type="compositionally biased region" description="Polar residues" evidence="1">
    <location>
        <begin position="122"/>
        <end position="135"/>
    </location>
</feature>
<feature type="compositionally biased region" description="Basic and acidic residues" evidence="1">
    <location>
        <begin position="541"/>
        <end position="551"/>
    </location>
</feature>
<accession>A0ABR1SMR5</accession>
<evidence type="ECO:0000313" key="2">
    <source>
        <dbReference type="EMBL" id="KAK8035623.1"/>
    </source>
</evidence>
<gene>
    <name evidence="2" type="ORF">PG993_010618</name>
</gene>
<feature type="region of interest" description="Disordered" evidence="1">
    <location>
        <begin position="235"/>
        <end position="258"/>
    </location>
</feature>
<feature type="compositionally biased region" description="Polar residues" evidence="1">
    <location>
        <begin position="172"/>
        <end position="181"/>
    </location>
</feature>
<protein>
    <recommendedName>
        <fullName evidence="4">F-box domain-containing protein</fullName>
    </recommendedName>
</protein>
<dbReference type="CDD" id="cd09917">
    <property type="entry name" value="F-box_SF"/>
    <property type="match status" value="1"/>
</dbReference>
<keyword evidence="3" id="KW-1185">Reference proteome</keyword>
<evidence type="ECO:0000256" key="1">
    <source>
        <dbReference type="SAM" id="MobiDB-lite"/>
    </source>
</evidence>
<feature type="region of interest" description="Disordered" evidence="1">
    <location>
        <begin position="115"/>
        <end position="137"/>
    </location>
</feature>
<organism evidence="2 3">
    <name type="scientific">Apiospora rasikravindrae</name>
    <dbReference type="NCBI Taxonomy" id="990691"/>
    <lineage>
        <taxon>Eukaryota</taxon>
        <taxon>Fungi</taxon>
        <taxon>Dikarya</taxon>
        <taxon>Ascomycota</taxon>
        <taxon>Pezizomycotina</taxon>
        <taxon>Sordariomycetes</taxon>
        <taxon>Xylariomycetidae</taxon>
        <taxon>Amphisphaeriales</taxon>
        <taxon>Apiosporaceae</taxon>
        <taxon>Apiospora</taxon>
    </lineage>
</organism>
<reference evidence="2 3" key="1">
    <citation type="submission" date="2023-01" db="EMBL/GenBank/DDBJ databases">
        <title>Analysis of 21 Apiospora genomes using comparative genomics revels a genus with tremendous synthesis potential of carbohydrate active enzymes and secondary metabolites.</title>
        <authorList>
            <person name="Sorensen T."/>
        </authorList>
    </citation>
    <scope>NUCLEOTIDE SEQUENCE [LARGE SCALE GENOMIC DNA]</scope>
    <source>
        <strain evidence="2 3">CBS 33761</strain>
    </source>
</reference>
<dbReference type="EMBL" id="JAQQWK010000009">
    <property type="protein sequence ID" value="KAK8035623.1"/>
    <property type="molecule type" value="Genomic_DNA"/>
</dbReference>
<feature type="region of interest" description="Disordered" evidence="1">
    <location>
        <begin position="160"/>
        <end position="190"/>
    </location>
</feature>
<proteinExistence type="predicted"/>
<feature type="region of interest" description="Disordered" evidence="1">
    <location>
        <begin position="1"/>
        <end position="34"/>
    </location>
</feature>
<sequence length="611" mass="67446">MSSQDQGKTDGEGGHTSPHEPVTTKKPSLNEIQNRLLEFSRQNPDIKFTTQDFANALRKVALRKQAADLMQNMTGVSVDIISPQLQSTEHEAASSSHDQSTQDELAHYYQFVAPSSSASAPGTSTKPDASQSIRVTNRDGHDVGFWMKKQDVDRIVESPKEGSAGLAAKPTSAPTKFNSGESSDHDVKPTLSPGQAVLSIRPRSDTVDPPAPTCNPATALVANLGFAAASIAAGNRKAPPPALDLQQPPKPAPKPKPAANHYISMVTKSAKDMQPESVEKVEATLNWGKSPAKQVVLLKSPVATLFSEDKKKEKGLPSIMEYSVDPIPQPYQKTNDPLNDFTLETPLTAKFAKEQDETKKEEQAQNVGAASMYQPDVKTLFENQCDGAASESKKGKEPTKSTYTRRAANGIPSFYRIHLALKTGRSRPSKRFDMIALFSANVELIVEVCKYLPPADLLNLYSVHRSFHEAINQFLRSSIQSWTDFNCPDAALVYNWRSAIYRHLTIPDPAGRPLTSPLTPFGFHPFRPKINVYKPSTTDTSSRKGKEKMEYSDSNTKANDEDSDEEHKVRRLVPTLKWYAMCYTRQEAANDILAHLARRGHRTPPEPQPRF</sequence>
<evidence type="ECO:0000313" key="3">
    <source>
        <dbReference type="Proteomes" id="UP001444661"/>
    </source>
</evidence>
<dbReference type="Proteomes" id="UP001444661">
    <property type="component" value="Unassembled WGS sequence"/>
</dbReference>
<feature type="compositionally biased region" description="Pro residues" evidence="1">
    <location>
        <begin position="238"/>
        <end position="256"/>
    </location>
</feature>